<sequence length="145" mass="15258">MSFDDANRPDAVDDPELAELAGRLFDMARSGDTASLVSYVQAGVPVNLTNQTGDTLLMLAAYHGHAEAVTALLGLGADVDRPNDKNQTPLAGAVFKSHDDVVGALVSAGASPDAGTPTARDAAVMFGREDYATLWASRMQRERPQ</sequence>
<keyword evidence="5" id="KW-1185">Reference proteome</keyword>
<comment type="caution">
    <text evidence="4">The sequence shown here is derived from an EMBL/GenBank/DDBJ whole genome shotgun (WGS) entry which is preliminary data.</text>
</comment>
<evidence type="ECO:0008006" key="6">
    <source>
        <dbReference type="Google" id="ProtNLM"/>
    </source>
</evidence>
<evidence type="ECO:0000256" key="3">
    <source>
        <dbReference type="PROSITE-ProRule" id="PRU00023"/>
    </source>
</evidence>
<name>A0ABQ1UC69_9NOCA</name>
<reference evidence="5" key="1">
    <citation type="journal article" date="2019" name="Int. J. Syst. Evol. Microbiol.">
        <title>The Global Catalogue of Microorganisms (GCM) 10K type strain sequencing project: providing services to taxonomists for standard genome sequencing and annotation.</title>
        <authorList>
            <consortium name="The Broad Institute Genomics Platform"/>
            <consortium name="The Broad Institute Genome Sequencing Center for Infectious Disease"/>
            <person name="Wu L."/>
            <person name="Ma J."/>
        </authorList>
    </citation>
    <scope>NUCLEOTIDE SEQUENCE [LARGE SCALE GENOMIC DNA]</scope>
    <source>
        <strain evidence="5">CCM 7855</strain>
    </source>
</reference>
<dbReference type="SMART" id="SM00248">
    <property type="entry name" value="ANK"/>
    <property type="match status" value="2"/>
</dbReference>
<evidence type="ECO:0000313" key="4">
    <source>
        <dbReference type="EMBL" id="GGF15273.1"/>
    </source>
</evidence>
<keyword evidence="2 3" id="KW-0040">ANK repeat</keyword>
<evidence type="ECO:0000256" key="1">
    <source>
        <dbReference type="ARBA" id="ARBA00022737"/>
    </source>
</evidence>
<dbReference type="PANTHER" id="PTHR24171">
    <property type="entry name" value="ANKYRIN REPEAT DOMAIN-CONTAINING PROTEIN 39-RELATED"/>
    <property type="match status" value="1"/>
</dbReference>
<dbReference type="InterPro" id="IPR002110">
    <property type="entry name" value="Ankyrin_rpt"/>
</dbReference>
<dbReference type="InterPro" id="IPR036770">
    <property type="entry name" value="Ankyrin_rpt-contain_sf"/>
</dbReference>
<feature type="repeat" description="ANK" evidence="3">
    <location>
        <begin position="52"/>
        <end position="84"/>
    </location>
</feature>
<dbReference type="Pfam" id="PF12796">
    <property type="entry name" value="Ank_2"/>
    <property type="match status" value="1"/>
</dbReference>
<gene>
    <name evidence="4" type="ORF">GCM10007298_09140</name>
</gene>
<dbReference type="PROSITE" id="PS50088">
    <property type="entry name" value="ANK_REPEAT"/>
    <property type="match status" value="1"/>
</dbReference>
<keyword evidence="1" id="KW-0677">Repeat</keyword>
<protein>
    <recommendedName>
        <fullName evidence="6">Ankyrin repeat domain-containing protein</fullName>
    </recommendedName>
</protein>
<dbReference type="Proteomes" id="UP000632454">
    <property type="component" value="Unassembled WGS sequence"/>
</dbReference>
<organism evidence="4 5">
    <name type="scientific">Williamsia phyllosphaerae</name>
    <dbReference type="NCBI Taxonomy" id="885042"/>
    <lineage>
        <taxon>Bacteria</taxon>
        <taxon>Bacillati</taxon>
        <taxon>Actinomycetota</taxon>
        <taxon>Actinomycetes</taxon>
        <taxon>Mycobacteriales</taxon>
        <taxon>Nocardiaceae</taxon>
        <taxon>Williamsia</taxon>
    </lineage>
</organism>
<proteinExistence type="predicted"/>
<dbReference type="PROSITE" id="PS50297">
    <property type="entry name" value="ANK_REP_REGION"/>
    <property type="match status" value="1"/>
</dbReference>
<accession>A0ABQ1UC69</accession>
<evidence type="ECO:0000256" key="2">
    <source>
        <dbReference type="ARBA" id="ARBA00023043"/>
    </source>
</evidence>
<dbReference type="RefSeq" id="WP_188487294.1">
    <property type="nucleotide sequence ID" value="NZ_BMCS01000001.1"/>
</dbReference>
<evidence type="ECO:0000313" key="5">
    <source>
        <dbReference type="Proteomes" id="UP000632454"/>
    </source>
</evidence>
<dbReference type="Gene3D" id="1.25.40.20">
    <property type="entry name" value="Ankyrin repeat-containing domain"/>
    <property type="match status" value="1"/>
</dbReference>
<dbReference type="SUPFAM" id="SSF48403">
    <property type="entry name" value="Ankyrin repeat"/>
    <property type="match status" value="1"/>
</dbReference>
<dbReference type="EMBL" id="BMCS01000001">
    <property type="protein sequence ID" value="GGF15273.1"/>
    <property type="molecule type" value="Genomic_DNA"/>
</dbReference>